<dbReference type="EMBL" id="CP014209">
    <property type="protein sequence ID" value="ANC32944.1"/>
    <property type="molecule type" value="Genomic_DNA"/>
</dbReference>
<evidence type="ECO:0000313" key="3">
    <source>
        <dbReference type="Proteomes" id="UP000076794"/>
    </source>
</evidence>
<feature type="transmembrane region" description="Helical" evidence="1">
    <location>
        <begin position="174"/>
        <end position="196"/>
    </location>
</feature>
<feature type="transmembrane region" description="Helical" evidence="1">
    <location>
        <begin position="76"/>
        <end position="97"/>
    </location>
</feature>
<feature type="transmembrane region" description="Helical" evidence="1">
    <location>
        <begin position="16"/>
        <end position="39"/>
    </location>
</feature>
<feature type="transmembrane region" description="Helical" evidence="1">
    <location>
        <begin position="150"/>
        <end position="168"/>
    </location>
</feature>
<sequence>MRVDPDGRNVQGMTTFVLFVVLNVTYLLTCLPVVTIGAATSALFEVTLRYADDERGDLVRGYLRALRTNLWRGTGVLLALGLPTAMLLFSAVFWFTLDGLLTAVAGALSVLVATYLFAAMLYGFALVAWFDASWRRCLRNALTLPMVEPARTLGLVLLPVGGACLVYVAPITGFVAATIGVSFGAYLLALLLHGVFRRRQGDPSELEPVSPHSGE</sequence>
<gene>
    <name evidence="2" type="ORF">I598_3436</name>
</gene>
<keyword evidence="1" id="KW-0472">Membrane</keyword>
<organism evidence="2 3">
    <name type="scientific">Isoptericola dokdonensis DS-3</name>
    <dbReference type="NCBI Taxonomy" id="1300344"/>
    <lineage>
        <taxon>Bacteria</taxon>
        <taxon>Bacillati</taxon>
        <taxon>Actinomycetota</taxon>
        <taxon>Actinomycetes</taxon>
        <taxon>Micrococcales</taxon>
        <taxon>Promicromonosporaceae</taxon>
        <taxon>Isoptericola</taxon>
    </lineage>
</organism>
<evidence type="ECO:0000256" key="1">
    <source>
        <dbReference type="SAM" id="Phobius"/>
    </source>
</evidence>
<protein>
    <recommendedName>
        <fullName evidence="4">Membrane protein YesL</fullName>
    </recommendedName>
</protein>
<keyword evidence="1" id="KW-0812">Transmembrane</keyword>
<dbReference type="Pfam" id="PF04854">
    <property type="entry name" value="DUF624"/>
    <property type="match status" value="1"/>
</dbReference>
<keyword evidence="3" id="KW-1185">Reference proteome</keyword>
<dbReference type="AlphaFoldDB" id="A0A161IL11"/>
<proteinExistence type="predicted"/>
<evidence type="ECO:0000313" key="2">
    <source>
        <dbReference type="EMBL" id="ANC32944.1"/>
    </source>
</evidence>
<feature type="transmembrane region" description="Helical" evidence="1">
    <location>
        <begin position="103"/>
        <end position="130"/>
    </location>
</feature>
<evidence type="ECO:0008006" key="4">
    <source>
        <dbReference type="Google" id="ProtNLM"/>
    </source>
</evidence>
<dbReference type="InterPro" id="IPR006938">
    <property type="entry name" value="DUF624"/>
</dbReference>
<dbReference type="KEGG" id="ido:I598_3436"/>
<dbReference type="STRING" id="1300344.I598_3436"/>
<name>A0A161IL11_9MICO</name>
<dbReference type="OrthoDB" id="9814991at2"/>
<dbReference type="Proteomes" id="UP000076794">
    <property type="component" value="Chromosome"/>
</dbReference>
<accession>A0A161IL11</accession>
<keyword evidence="1" id="KW-1133">Transmembrane helix</keyword>
<dbReference type="RefSeq" id="WP_068204489.1">
    <property type="nucleotide sequence ID" value="NZ_CP014209.1"/>
</dbReference>
<dbReference type="PATRIC" id="fig|1300344.3.peg.3463"/>
<reference evidence="2 3" key="1">
    <citation type="submission" date="2016-01" db="EMBL/GenBank/DDBJ databases">
        <title>Complete genome sequence of a soil Actinobacterium, Isoptericola dokdonensis DS-3.</title>
        <authorList>
            <person name="Kwon S.-K."/>
            <person name="Kim J.F."/>
        </authorList>
    </citation>
    <scope>NUCLEOTIDE SEQUENCE [LARGE SCALE GENOMIC DNA]</scope>
    <source>
        <strain evidence="2 3">DS-3</strain>
    </source>
</reference>